<evidence type="ECO:0000313" key="4">
    <source>
        <dbReference type="Proteomes" id="UP000071561"/>
    </source>
</evidence>
<dbReference type="Pfam" id="PF11396">
    <property type="entry name" value="PepSY_like"/>
    <property type="match status" value="1"/>
</dbReference>
<evidence type="ECO:0000259" key="2">
    <source>
        <dbReference type="Pfam" id="PF11396"/>
    </source>
</evidence>
<protein>
    <recommendedName>
        <fullName evidence="2">Putative beta-lactamase-inhibitor-like PepSY-like domain-containing protein</fullName>
    </recommendedName>
</protein>
<dbReference type="InterPro" id="IPR021533">
    <property type="entry name" value="PepSY-like"/>
</dbReference>
<name>A0A127VGZ2_9SPHI</name>
<evidence type="ECO:0000313" key="3">
    <source>
        <dbReference type="EMBL" id="AMQ00550.1"/>
    </source>
</evidence>
<dbReference type="SUPFAM" id="SSF160574">
    <property type="entry name" value="BT0923-like"/>
    <property type="match status" value="1"/>
</dbReference>
<dbReference type="PATRIC" id="fig|188932.3.peg.3830"/>
<keyword evidence="1" id="KW-0732">Signal</keyword>
<evidence type="ECO:0000256" key="1">
    <source>
        <dbReference type="SAM" id="SignalP"/>
    </source>
</evidence>
<dbReference type="OrthoDB" id="1121502at2"/>
<dbReference type="Proteomes" id="UP000071561">
    <property type="component" value="Chromosome"/>
</dbReference>
<feature type="chain" id="PRO_5007280606" description="Putative beta-lactamase-inhibitor-like PepSY-like domain-containing protein" evidence="1">
    <location>
        <begin position="23"/>
        <end position="147"/>
    </location>
</feature>
<sequence length="147" mass="16306" precursor="true">MNYKSTILALFFLIGGMASSKAQDIPKKDVPDAVKTVFIKAYPKATDIDWKMKGSNYEAKFDLGKVDHKATYNALGKTISVEKDIPNSQLPAAIAKSIRIKYPKGRIDDVDWINTGGKITYKIDIEGTPDVNVWYSADGKFIKEVAD</sequence>
<gene>
    <name evidence="3" type="ORF">AY601_3688</name>
</gene>
<dbReference type="EMBL" id="CP014504">
    <property type="protein sequence ID" value="AMQ00550.1"/>
    <property type="molecule type" value="Genomic_DNA"/>
</dbReference>
<proteinExistence type="predicted"/>
<feature type="signal peptide" evidence="1">
    <location>
        <begin position="1"/>
        <end position="22"/>
    </location>
</feature>
<dbReference type="Gene3D" id="3.10.450.360">
    <property type="match status" value="1"/>
</dbReference>
<dbReference type="AlphaFoldDB" id="A0A127VGZ2"/>
<feature type="domain" description="Putative beta-lactamase-inhibitor-like PepSY-like" evidence="2">
    <location>
        <begin position="56"/>
        <end position="143"/>
    </location>
</feature>
<dbReference type="KEGG" id="pcm:AY601_3688"/>
<dbReference type="RefSeq" id="WP_068403666.1">
    <property type="nucleotide sequence ID" value="NZ_CP014504.1"/>
</dbReference>
<reference evidence="3 4" key="1">
    <citation type="submission" date="2016-03" db="EMBL/GenBank/DDBJ databases">
        <title>Complete genome sequence of Pedobacter cryoconitis PAMC 27485.</title>
        <authorList>
            <person name="Lee J."/>
            <person name="Kim O.-S."/>
        </authorList>
    </citation>
    <scope>NUCLEOTIDE SEQUENCE [LARGE SCALE GENOMIC DNA]</scope>
    <source>
        <strain evidence="3 4">PAMC 27485</strain>
    </source>
</reference>
<keyword evidence="4" id="KW-1185">Reference proteome</keyword>
<organism evidence="3 4">
    <name type="scientific">Pedobacter cryoconitis</name>
    <dbReference type="NCBI Taxonomy" id="188932"/>
    <lineage>
        <taxon>Bacteria</taxon>
        <taxon>Pseudomonadati</taxon>
        <taxon>Bacteroidota</taxon>
        <taxon>Sphingobacteriia</taxon>
        <taxon>Sphingobacteriales</taxon>
        <taxon>Sphingobacteriaceae</taxon>
        <taxon>Pedobacter</taxon>
    </lineage>
</organism>
<accession>A0A127VGZ2</accession>